<keyword evidence="3" id="KW-1185">Reference proteome</keyword>
<sequence>MNDTGGGTVAEPAMRVPGKWLAALRELLAGLDGGSGRIAVPVEEYLLTGSPESAVDLVVAEPGAGQILYVQGMPFSSATLMGADHPLVAHAAALPLEVLYRWALLAYALLWPGAPRPFDLEVAGATQVAESLLIHLTHLNGGSETSVTAALPVDHELMEGMLAAGGAPPAQLLADAFHPSSTRLSRFSVRALEGYPAAIGRYPEVVHAALTADDVEQQVVALKMLEPLDADVLRPFAAELAGLATAPLQQLRNHARKPFARVAGADLLKPLVTEGDPARRFRALEQLWSVGDAEAREWALAQAAGDRSARVRGLVERWETETADAESADQEYQRSVKASERPVIDWAVPVTDKLMTALREFWHQVQADPDELDELVRAFEAATPPARIRRGAASRGARPQVIIERDLLAGSLFAELGPAGLTILAHHFGLLVDDRPWLPLRAAPLYEESHRRTGRPTLLEVSTMLDEIGFDGPELVFAQYRLAKRWGEPMGVTWPDESVAPFVLANLDLILTGVPIVHSYLDKRDPLLAYQALGTLSPMPPVVVDKLFALAVGSRTTDHEPAQQALAKMPGLSDRIVAALKDGKADVRSAAAQWLGRVGDPAVVPALEAALQRERHDVTKGALLDAMQVLGQPIEKYFGHAAIVEQALAAKALPKSLDWLRWDALPTVRWADSGDPVPVEVIKWLVGQGVKAKSPEPNVMLRKYCALFGVTDREALGLRLFEAWIAEDLAPNSPERALELAEEAARYAMSYQGGTSLPELTAEYLPHYQRQPGGSAVGTKGLLAVVAACGGEQLAGLAGAYLKQWYGQRAAQGKALIAMLGWIDEPNATQLMLSIGSRFRTKSFQEEAAKQAQALAERKGWSVGELADRTIPAAGFEDDGVIELSYGERVFTAVLRPDLTIELRSAEGKKISSLPAARQSEDEELVKAAKKALTQARKELKAIVQLQGQRLYEALCTQRTWPADDWQRYLNGHPVVRYLTQRLAWVATAGELVVVFRPLDDGTLTDVDDNAVDLPADAVIAIAHDSLLDQGTVKAWQDHLADYEVVPLFQQFGKGVYVLPEELSAQAEVTDFGGHLLTAFALRAKAGKLGYARGQGQDGATFWDYEKRFPTLGLTAIVGFTGNQLPERDKTVALTTLSFRQAGEGGSQSTPRLADVPAVLLSEAYNDLRLMAAAGTGFDPAWEKTIGEAGE</sequence>
<dbReference type="Pfam" id="PF13646">
    <property type="entry name" value="HEAT_2"/>
    <property type="match status" value="1"/>
</dbReference>
<name>A0ABP4A0E9_9ACTN</name>
<dbReference type="InterPro" id="IPR011989">
    <property type="entry name" value="ARM-like"/>
</dbReference>
<dbReference type="InterPro" id="IPR004155">
    <property type="entry name" value="PBS_lyase_HEAT"/>
</dbReference>
<feature type="domain" description="DUF4132" evidence="1">
    <location>
        <begin position="908"/>
        <end position="1091"/>
    </location>
</feature>
<dbReference type="Proteomes" id="UP001500542">
    <property type="component" value="Unassembled WGS sequence"/>
</dbReference>
<dbReference type="Pfam" id="PF13569">
    <property type="entry name" value="DUF4132"/>
    <property type="match status" value="1"/>
</dbReference>
<dbReference type="Gene3D" id="1.25.10.10">
    <property type="entry name" value="Leucine-rich Repeat Variant"/>
    <property type="match status" value="1"/>
</dbReference>
<dbReference type="InterPro" id="IPR025406">
    <property type="entry name" value="DUF4132"/>
</dbReference>
<accession>A0ABP4A0E9</accession>
<organism evidence="2 3">
    <name type="scientific">Kribbella koreensis</name>
    <dbReference type="NCBI Taxonomy" id="57909"/>
    <lineage>
        <taxon>Bacteria</taxon>
        <taxon>Bacillati</taxon>
        <taxon>Actinomycetota</taxon>
        <taxon>Actinomycetes</taxon>
        <taxon>Propionibacteriales</taxon>
        <taxon>Kribbellaceae</taxon>
        <taxon>Kribbella</taxon>
    </lineage>
</organism>
<dbReference type="RefSeq" id="WP_343965668.1">
    <property type="nucleotide sequence ID" value="NZ_BAAAHK010000003.1"/>
</dbReference>
<dbReference type="SUPFAM" id="SSF48371">
    <property type="entry name" value="ARM repeat"/>
    <property type="match status" value="1"/>
</dbReference>
<evidence type="ECO:0000259" key="1">
    <source>
        <dbReference type="Pfam" id="PF13569"/>
    </source>
</evidence>
<dbReference type="EMBL" id="BAAAHK010000003">
    <property type="protein sequence ID" value="GAA0929663.1"/>
    <property type="molecule type" value="Genomic_DNA"/>
</dbReference>
<gene>
    <name evidence="2" type="ORF">GCM10009554_12200</name>
</gene>
<dbReference type="SMART" id="SM00567">
    <property type="entry name" value="EZ_HEAT"/>
    <property type="match status" value="1"/>
</dbReference>
<evidence type="ECO:0000313" key="3">
    <source>
        <dbReference type="Proteomes" id="UP001500542"/>
    </source>
</evidence>
<reference evidence="3" key="1">
    <citation type="journal article" date="2019" name="Int. J. Syst. Evol. Microbiol.">
        <title>The Global Catalogue of Microorganisms (GCM) 10K type strain sequencing project: providing services to taxonomists for standard genome sequencing and annotation.</title>
        <authorList>
            <consortium name="The Broad Institute Genomics Platform"/>
            <consortium name="The Broad Institute Genome Sequencing Center for Infectious Disease"/>
            <person name="Wu L."/>
            <person name="Ma J."/>
        </authorList>
    </citation>
    <scope>NUCLEOTIDE SEQUENCE [LARGE SCALE GENOMIC DNA]</scope>
    <source>
        <strain evidence="3">JCM 10977</strain>
    </source>
</reference>
<evidence type="ECO:0000313" key="2">
    <source>
        <dbReference type="EMBL" id="GAA0929663.1"/>
    </source>
</evidence>
<dbReference type="InterPro" id="IPR016024">
    <property type="entry name" value="ARM-type_fold"/>
</dbReference>
<proteinExistence type="predicted"/>
<comment type="caution">
    <text evidence="2">The sequence shown here is derived from an EMBL/GenBank/DDBJ whole genome shotgun (WGS) entry which is preliminary data.</text>
</comment>
<protein>
    <recommendedName>
        <fullName evidence="1">DUF4132 domain-containing protein</fullName>
    </recommendedName>
</protein>